<dbReference type="eggNOG" id="ENOG502S5SG">
    <property type="taxonomic scope" value="Eukaryota"/>
</dbReference>
<dbReference type="OrthoDB" id="5041285at2759"/>
<protein>
    <submittedName>
        <fullName evidence="3">Similar to Rhamnogalacturonan acetylesterase rhgT acc. no. O31523</fullName>
    </submittedName>
</protein>
<dbReference type="Gene3D" id="3.40.50.1110">
    <property type="entry name" value="SGNH hydrolase"/>
    <property type="match status" value="1"/>
</dbReference>
<evidence type="ECO:0000259" key="2">
    <source>
        <dbReference type="Pfam" id="PF13472"/>
    </source>
</evidence>
<dbReference type="Proteomes" id="UP000018144">
    <property type="component" value="Unassembled WGS sequence"/>
</dbReference>
<keyword evidence="4" id="KW-1185">Reference proteome</keyword>
<dbReference type="InterPro" id="IPR036514">
    <property type="entry name" value="SGNH_hydro_sf"/>
</dbReference>
<dbReference type="PANTHER" id="PTHR43695:SF2">
    <property type="entry name" value="PUTATIVE (AFU_ORTHOLOGUE AFUA_2G17250)-RELATED"/>
    <property type="match status" value="1"/>
</dbReference>
<reference evidence="3 4" key="1">
    <citation type="journal article" date="2013" name="PLoS Genet.">
        <title>The genome and development-dependent transcriptomes of Pyronema confluens: a window into fungal evolution.</title>
        <authorList>
            <person name="Traeger S."/>
            <person name="Altegoer F."/>
            <person name="Freitag M."/>
            <person name="Gabaldon T."/>
            <person name="Kempken F."/>
            <person name="Kumar A."/>
            <person name="Marcet-Houben M."/>
            <person name="Poggeler S."/>
            <person name="Stajich J.E."/>
            <person name="Nowrousian M."/>
        </authorList>
    </citation>
    <scope>NUCLEOTIDE SEQUENCE [LARGE SCALE GENOMIC DNA]</scope>
    <source>
        <strain evidence="4">CBS 100304</strain>
        <tissue evidence="3">Vegetative mycelium</tissue>
    </source>
</reference>
<dbReference type="AlphaFoldDB" id="U4LQ95"/>
<dbReference type="InterPro" id="IPR037459">
    <property type="entry name" value="RhgT-like"/>
</dbReference>
<keyword evidence="1" id="KW-0732">Signal</keyword>
<name>U4LQ95_PYROM</name>
<evidence type="ECO:0000313" key="3">
    <source>
        <dbReference type="EMBL" id="CCX34316.1"/>
    </source>
</evidence>
<feature type="signal peptide" evidence="1">
    <location>
        <begin position="1"/>
        <end position="18"/>
    </location>
</feature>
<dbReference type="PANTHER" id="PTHR43695">
    <property type="entry name" value="PUTATIVE (AFU_ORTHOLOGUE AFUA_2G17250)-RELATED"/>
    <property type="match status" value="1"/>
</dbReference>
<feature type="chain" id="PRO_5004652273" evidence="1">
    <location>
        <begin position="19"/>
        <end position="253"/>
    </location>
</feature>
<gene>
    <name evidence="3" type="ORF">PCON_03509</name>
</gene>
<dbReference type="InterPro" id="IPR013830">
    <property type="entry name" value="SGNH_hydro"/>
</dbReference>
<organism evidence="3 4">
    <name type="scientific">Pyronema omphalodes (strain CBS 100304)</name>
    <name type="common">Pyronema confluens</name>
    <dbReference type="NCBI Taxonomy" id="1076935"/>
    <lineage>
        <taxon>Eukaryota</taxon>
        <taxon>Fungi</taxon>
        <taxon>Dikarya</taxon>
        <taxon>Ascomycota</taxon>
        <taxon>Pezizomycotina</taxon>
        <taxon>Pezizomycetes</taxon>
        <taxon>Pezizales</taxon>
        <taxon>Pyronemataceae</taxon>
        <taxon>Pyronema</taxon>
    </lineage>
</organism>
<dbReference type="EMBL" id="HF936512">
    <property type="protein sequence ID" value="CCX34316.1"/>
    <property type="molecule type" value="Genomic_DNA"/>
</dbReference>
<dbReference type="OMA" id="ETGWGMA"/>
<dbReference type="STRING" id="1076935.U4LQ95"/>
<proteinExistence type="predicted"/>
<dbReference type="GO" id="GO:0016787">
    <property type="term" value="F:hydrolase activity"/>
    <property type="evidence" value="ECO:0007669"/>
    <property type="project" value="InterPro"/>
</dbReference>
<evidence type="ECO:0000313" key="4">
    <source>
        <dbReference type="Proteomes" id="UP000018144"/>
    </source>
</evidence>
<dbReference type="CDD" id="cd01821">
    <property type="entry name" value="Rhamnogalacturan_acetylesterase_like"/>
    <property type="match status" value="1"/>
</dbReference>
<accession>U4LQ95</accession>
<evidence type="ECO:0000256" key="1">
    <source>
        <dbReference type="SAM" id="SignalP"/>
    </source>
</evidence>
<feature type="domain" description="SGNH hydrolase-type esterase" evidence="2">
    <location>
        <begin position="28"/>
        <end position="206"/>
    </location>
</feature>
<dbReference type="SUPFAM" id="SSF52266">
    <property type="entry name" value="SGNH hydrolase"/>
    <property type="match status" value="1"/>
</dbReference>
<sequence length="253" mass="27932">MRTIFLFSLPTLLTVASAYCPPTVFLLAGDSTTASLSANGGGWGDGFNATLVPPGVCENHALNGRSTKTFIDNGDWGRLLESAASFSEKEYRVFVTIQFGHNDQKLVDFEEQFKTNLKAMVGDVRGKGGVPVLVTPLARRNFWPNGTLNDILSPWAGYVREVAEEMKANSIDLWKESKRLLEAVGETQARRIDLADGDHTHLNHAAEKVFGRMVADLLVAELSERGRKRLDVRCVVGRNETMSREIKKGVMSF</sequence>
<dbReference type="Pfam" id="PF13472">
    <property type="entry name" value="Lipase_GDSL_2"/>
    <property type="match status" value="1"/>
</dbReference>